<feature type="domain" description="Aconitase/3-isopropylmalate dehydratase large subunit alpha/beta/alpha" evidence="10">
    <location>
        <begin position="82"/>
        <end position="549"/>
    </location>
</feature>
<dbReference type="InterPro" id="IPR001030">
    <property type="entry name" value="Acoase/IPM_deHydtase_lsu_aba"/>
</dbReference>
<evidence type="ECO:0000256" key="2">
    <source>
        <dbReference type="ARBA" id="ARBA00004717"/>
    </source>
</evidence>
<accession>A0ABV7VAZ2</accession>
<evidence type="ECO:0000259" key="10">
    <source>
        <dbReference type="Pfam" id="PF00330"/>
    </source>
</evidence>
<organism evidence="12 13">
    <name type="scientific">Ferrovibrio xuzhouensis</name>
    <dbReference type="NCBI Taxonomy" id="1576914"/>
    <lineage>
        <taxon>Bacteria</taxon>
        <taxon>Pseudomonadati</taxon>
        <taxon>Pseudomonadota</taxon>
        <taxon>Alphaproteobacteria</taxon>
        <taxon>Rhodospirillales</taxon>
        <taxon>Rhodospirillaceae</taxon>
        <taxon>Ferrovibrio</taxon>
    </lineage>
</organism>
<comment type="pathway">
    <text evidence="2">Carbohydrate metabolism; tricarboxylic acid cycle; isocitrate from oxaloacetate: step 2/2.</text>
</comment>
<dbReference type="Pfam" id="PF00694">
    <property type="entry name" value="Aconitase_C"/>
    <property type="match status" value="1"/>
</dbReference>
<dbReference type="Gene3D" id="3.20.19.10">
    <property type="entry name" value="Aconitase, domain 4"/>
    <property type="match status" value="1"/>
</dbReference>
<evidence type="ECO:0000259" key="11">
    <source>
        <dbReference type="Pfam" id="PF00694"/>
    </source>
</evidence>
<dbReference type="InterPro" id="IPR018136">
    <property type="entry name" value="Aconitase_4Fe-4S_BS"/>
</dbReference>
<keyword evidence="6 9" id="KW-0408">Iron</keyword>
<evidence type="ECO:0000256" key="8">
    <source>
        <dbReference type="ARBA" id="ARBA00023501"/>
    </source>
</evidence>
<dbReference type="InterPro" id="IPR036008">
    <property type="entry name" value="Aconitase_4Fe-4S_dom"/>
</dbReference>
<dbReference type="PROSITE" id="PS00450">
    <property type="entry name" value="ACONITASE_1"/>
    <property type="match status" value="1"/>
</dbReference>
<protein>
    <recommendedName>
        <fullName evidence="9">Aconitate hydratase</fullName>
        <shortName evidence="9">Aconitase</shortName>
        <ecNumber evidence="9">4.2.1.3</ecNumber>
    </recommendedName>
</protein>
<dbReference type="Gene3D" id="6.10.190.10">
    <property type="match status" value="1"/>
</dbReference>
<sequence>MPDIAAIAPDSAIRHVETDQGRLSWVSLADYAARAGIALEKLPRSLRIILEAGLCAAARGELDAGAVQAAAAWQPGSPRSADLVFPVTRVILQDAAGLPLLADLAALRDAAAKAGQDPGAMQSVIPFALVVDHSVQIDSYGTSEALQLNLDRELDRNEERYGFLKWAAQAFDGLTLVPPGNGIIHQVHLEQLAEIVSVRNGWISADTVIGSDSHTTMVNGLGVLGWGVGGIEAEGALLGDPLTVAAPEIIGVALTGRPRPGVLATDLALALTRKLRQLGVTGAFLEFHGPGLASLSVEDRATLANMAPEYGATLALFPVDEDVLSYLRTTGRPEAHLSLIRAHLERQGLFGRDGFDAIAYSRHVAFDLGAVGPSVAGPTRPDQLVGLEDVSASFARQFPEPAATARPPVLSHGQIVLAAITSCTNTANPGAMVTAGLLARAAVERGLAVPAGIKTSFAPGSRAVPDYLAQLGLLAPLAALGFHVDAFGCAVCVGNSGPLAPDIEAALAGETVGVAVLSGNRNFEARVHPKIRAAYLMSPALVVAYALAGRIGADLSRAPLGHDAQGRPVLLRDIWPAPEAIAVAMAEMPRQRGRSAPYIPARWNSLPVQSGPRFSWQDGSTFLCPPPFFERHAGAFGALAGARPLLVLGDDITTDHISPVGTISPQMPAARYLASLGIEPDRFGSYAARRVNHEVMLRGTFANPRLRNALVPDRTGPVSRHLPSGETGDLVDIAERYGAEGRAVVILAGRNYGTGSARDWAAKGTALLGVRAVIARSFERIHRSNLVRLGVAPLELVEAVEPATLVAGAKDIAIDITPAEPLGIGSRCTIRLRIDGAAHVLHARLRADTAMEIALLQSGGVFAFFLEHKLGVTPTASVDSPVP</sequence>
<evidence type="ECO:0000313" key="12">
    <source>
        <dbReference type="EMBL" id="MFC3674299.1"/>
    </source>
</evidence>
<dbReference type="SUPFAM" id="SSF52016">
    <property type="entry name" value="LeuD/IlvD-like"/>
    <property type="match status" value="1"/>
</dbReference>
<proteinExistence type="inferred from homology"/>
<keyword evidence="7 9" id="KW-0411">Iron-sulfur</keyword>
<comment type="catalytic activity">
    <reaction evidence="8 9">
        <text>citrate = D-threo-isocitrate</text>
        <dbReference type="Rhea" id="RHEA:10336"/>
        <dbReference type="ChEBI" id="CHEBI:15562"/>
        <dbReference type="ChEBI" id="CHEBI:16947"/>
        <dbReference type="EC" id="4.2.1.3"/>
    </reaction>
</comment>
<comment type="similarity">
    <text evidence="3 9">Belongs to the aconitase/IPM isomerase family.</text>
</comment>
<evidence type="ECO:0000256" key="5">
    <source>
        <dbReference type="ARBA" id="ARBA00022723"/>
    </source>
</evidence>
<dbReference type="NCBIfam" id="NF006757">
    <property type="entry name" value="PRK09277.1"/>
    <property type="match status" value="1"/>
</dbReference>
<dbReference type="EMBL" id="JBHRYJ010000001">
    <property type="protein sequence ID" value="MFC3674299.1"/>
    <property type="molecule type" value="Genomic_DNA"/>
</dbReference>
<dbReference type="EC" id="4.2.1.3" evidence="9"/>
<dbReference type="RefSeq" id="WP_379721015.1">
    <property type="nucleotide sequence ID" value="NZ_JBHRYJ010000001.1"/>
</dbReference>
<comment type="cofactor">
    <cofactor evidence="1">
        <name>[4Fe-4S] cluster</name>
        <dbReference type="ChEBI" id="CHEBI:49883"/>
    </cofactor>
</comment>
<dbReference type="InterPro" id="IPR006249">
    <property type="entry name" value="Aconitase/IRP2"/>
</dbReference>
<dbReference type="GO" id="GO:0003994">
    <property type="term" value="F:aconitate hydratase activity"/>
    <property type="evidence" value="ECO:0007669"/>
    <property type="project" value="UniProtKB-EC"/>
</dbReference>
<keyword evidence="13" id="KW-1185">Reference proteome</keyword>
<evidence type="ECO:0000256" key="4">
    <source>
        <dbReference type="ARBA" id="ARBA00022485"/>
    </source>
</evidence>
<evidence type="ECO:0000256" key="7">
    <source>
        <dbReference type="ARBA" id="ARBA00023014"/>
    </source>
</evidence>
<evidence type="ECO:0000256" key="9">
    <source>
        <dbReference type="RuleBase" id="RU361275"/>
    </source>
</evidence>
<dbReference type="Gene3D" id="3.30.499.10">
    <property type="entry name" value="Aconitase, domain 3"/>
    <property type="match status" value="2"/>
</dbReference>
<comment type="function">
    <text evidence="9">Catalyzes the isomerization of citrate to isocitrate via cis-aconitate.</text>
</comment>
<dbReference type="NCBIfam" id="NF009520">
    <property type="entry name" value="PRK12881.1"/>
    <property type="match status" value="1"/>
</dbReference>
<dbReference type="InterPro" id="IPR015931">
    <property type="entry name" value="Acnase/IPM_dHydase_lsu_aba_1/3"/>
</dbReference>
<gene>
    <name evidence="12" type="primary">acnA</name>
    <name evidence="12" type="ORF">ACFOOQ_02015</name>
</gene>
<dbReference type="InterPro" id="IPR000573">
    <property type="entry name" value="AconitaseA/IPMdHydase_ssu_swvl"/>
</dbReference>
<dbReference type="SUPFAM" id="SSF53732">
    <property type="entry name" value="Aconitase iron-sulfur domain"/>
    <property type="match status" value="1"/>
</dbReference>
<dbReference type="NCBIfam" id="TIGR01341">
    <property type="entry name" value="aconitase_1"/>
    <property type="match status" value="1"/>
</dbReference>
<evidence type="ECO:0000313" key="13">
    <source>
        <dbReference type="Proteomes" id="UP001595711"/>
    </source>
</evidence>
<evidence type="ECO:0000256" key="1">
    <source>
        <dbReference type="ARBA" id="ARBA00001966"/>
    </source>
</evidence>
<keyword evidence="9 12" id="KW-0456">Lyase</keyword>
<dbReference type="PRINTS" id="PR00415">
    <property type="entry name" value="ACONITASE"/>
</dbReference>
<name>A0ABV7VAZ2_9PROT</name>
<keyword evidence="5" id="KW-0479">Metal-binding</keyword>
<evidence type="ECO:0000256" key="3">
    <source>
        <dbReference type="ARBA" id="ARBA00007185"/>
    </source>
</evidence>
<reference evidence="13" key="1">
    <citation type="journal article" date="2019" name="Int. J. Syst. Evol. Microbiol.">
        <title>The Global Catalogue of Microorganisms (GCM) 10K type strain sequencing project: providing services to taxonomists for standard genome sequencing and annotation.</title>
        <authorList>
            <consortium name="The Broad Institute Genomics Platform"/>
            <consortium name="The Broad Institute Genome Sequencing Center for Infectious Disease"/>
            <person name="Wu L."/>
            <person name="Ma J."/>
        </authorList>
    </citation>
    <scope>NUCLEOTIDE SEQUENCE [LARGE SCALE GENOMIC DNA]</scope>
    <source>
        <strain evidence="13">KCTC 42182</strain>
    </source>
</reference>
<dbReference type="PANTHER" id="PTHR11670">
    <property type="entry name" value="ACONITASE/IRON-RESPONSIVE ELEMENT FAMILY MEMBER"/>
    <property type="match status" value="1"/>
</dbReference>
<evidence type="ECO:0000256" key="6">
    <source>
        <dbReference type="ARBA" id="ARBA00023004"/>
    </source>
</evidence>
<dbReference type="InterPro" id="IPR015928">
    <property type="entry name" value="Aconitase/3IPM_dehydase_swvl"/>
</dbReference>
<dbReference type="Pfam" id="PF00330">
    <property type="entry name" value="Aconitase"/>
    <property type="match status" value="1"/>
</dbReference>
<feature type="domain" description="Aconitase A/isopropylmalate dehydratase small subunit swivel" evidence="11">
    <location>
        <begin position="670"/>
        <end position="797"/>
    </location>
</feature>
<dbReference type="Proteomes" id="UP001595711">
    <property type="component" value="Unassembled WGS sequence"/>
</dbReference>
<keyword evidence="4 9" id="KW-0004">4Fe-4S</keyword>
<comment type="caution">
    <text evidence="12">The sequence shown here is derived from an EMBL/GenBank/DDBJ whole genome shotgun (WGS) entry which is preliminary data.</text>
</comment>